<keyword evidence="12" id="KW-1185">Reference proteome</keyword>
<dbReference type="PANTHER" id="PTHR12111:SF1">
    <property type="entry name" value="SPLICING FACTOR YJU2"/>
    <property type="match status" value="1"/>
</dbReference>
<dbReference type="PANTHER" id="PTHR12111">
    <property type="entry name" value="SPLICING FACTOR YJU2"/>
    <property type="match status" value="1"/>
</dbReference>
<evidence type="ECO:0000256" key="1">
    <source>
        <dbReference type="ARBA" id="ARBA00004123"/>
    </source>
</evidence>
<feature type="coiled-coil region" evidence="9">
    <location>
        <begin position="139"/>
        <end position="176"/>
    </location>
</feature>
<keyword evidence="5 8" id="KW-0862">Zinc</keyword>
<feature type="compositionally biased region" description="Basic and acidic residues" evidence="10">
    <location>
        <begin position="322"/>
        <end position="358"/>
    </location>
</feature>
<comment type="subcellular location">
    <subcellularLocation>
        <location evidence="1 8">Nucleus</location>
    </subcellularLocation>
</comment>
<evidence type="ECO:0000256" key="7">
    <source>
        <dbReference type="ARBA" id="ARBA00023242"/>
    </source>
</evidence>
<evidence type="ECO:0000256" key="8">
    <source>
        <dbReference type="HAMAP-Rule" id="MF_03226"/>
    </source>
</evidence>
<keyword evidence="3 8" id="KW-0479">Metal-binding</keyword>
<dbReference type="Pfam" id="PF04502">
    <property type="entry name" value="Saf4_Yju2"/>
    <property type="match status" value="1"/>
</dbReference>
<keyword evidence="7 8" id="KW-0539">Nucleus</keyword>
<evidence type="ECO:0000313" key="11">
    <source>
        <dbReference type="EMBL" id="CAK0909355.1"/>
    </source>
</evidence>
<evidence type="ECO:0000256" key="3">
    <source>
        <dbReference type="ARBA" id="ARBA00022723"/>
    </source>
</evidence>
<evidence type="ECO:0000313" key="12">
    <source>
        <dbReference type="Proteomes" id="UP001189429"/>
    </source>
</evidence>
<evidence type="ECO:0000256" key="6">
    <source>
        <dbReference type="ARBA" id="ARBA00023187"/>
    </source>
</evidence>
<keyword evidence="6" id="KW-0508">mRNA splicing</keyword>
<name>A0ABN9Y9K3_9DINO</name>
<evidence type="ECO:0000256" key="5">
    <source>
        <dbReference type="ARBA" id="ARBA00022833"/>
    </source>
</evidence>
<organism evidence="11 12">
    <name type="scientific">Prorocentrum cordatum</name>
    <dbReference type="NCBI Taxonomy" id="2364126"/>
    <lineage>
        <taxon>Eukaryota</taxon>
        <taxon>Sar</taxon>
        <taxon>Alveolata</taxon>
        <taxon>Dinophyceae</taxon>
        <taxon>Prorocentrales</taxon>
        <taxon>Prorocentraceae</taxon>
        <taxon>Prorocentrum</taxon>
    </lineage>
</organism>
<evidence type="ECO:0000256" key="2">
    <source>
        <dbReference type="ARBA" id="ARBA00022664"/>
    </source>
</evidence>
<dbReference type="InterPro" id="IPR043701">
    <property type="entry name" value="Yju2"/>
</dbReference>
<feature type="binding site" evidence="8">
    <location>
        <position position="68"/>
    </location>
    <ligand>
        <name>Zn(2+)</name>
        <dbReference type="ChEBI" id="CHEBI:29105"/>
    </ligand>
</feature>
<gene>
    <name evidence="11" type="ORF">PCOR1329_LOCUS83793</name>
</gene>
<feature type="compositionally biased region" description="Basic residues" evidence="10">
    <location>
        <begin position="289"/>
        <end position="321"/>
    </location>
</feature>
<keyword evidence="2" id="KW-0507">mRNA processing</keyword>
<keyword evidence="9" id="KW-0175">Coiled coil</keyword>
<feature type="binding site" evidence="8">
    <location>
        <position position="105"/>
    </location>
    <ligand>
        <name>Zn(2+)</name>
        <dbReference type="ChEBI" id="CHEBI:29105"/>
    </ligand>
</feature>
<evidence type="ECO:0000256" key="4">
    <source>
        <dbReference type="ARBA" id="ARBA00022728"/>
    </source>
</evidence>
<comment type="caution">
    <text evidence="11">The sequence shown here is derived from an EMBL/GenBank/DDBJ whole genome shotgun (WGS) entry which is preliminary data.</text>
</comment>
<feature type="region of interest" description="Disordered" evidence="10">
    <location>
        <begin position="226"/>
        <end position="418"/>
    </location>
</feature>
<keyword evidence="4 8" id="KW-0747">Spliceosome</keyword>
<feature type="compositionally biased region" description="Basic residues" evidence="10">
    <location>
        <begin position="249"/>
        <end position="282"/>
    </location>
</feature>
<feature type="compositionally biased region" description="Low complexity" evidence="10">
    <location>
        <begin position="384"/>
        <end position="401"/>
    </location>
</feature>
<comment type="similarity">
    <text evidence="8">Belongs to the CWC16 family. YJU2 subfamily.</text>
</comment>
<comment type="subunit">
    <text evidence="8">Component of the spliceosome. Present in the activated B complex, the catalytically activated B* complex which catalyzes the branching, the catalytic step 1 C complex catalyzing the exon ligation, and the postcatalytic P complex containing the ligated exons (mRNA) and the excised lariat intron.</text>
</comment>
<dbReference type="Proteomes" id="UP001189429">
    <property type="component" value="Unassembled WGS sequence"/>
</dbReference>
<protein>
    <recommendedName>
        <fullName evidence="8">Splicing factor YJU2</fullName>
    </recommendedName>
</protein>
<dbReference type="EMBL" id="CAUYUJ010022180">
    <property type="protein sequence ID" value="CAK0909355.1"/>
    <property type="molecule type" value="Genomic_DNA"/>
</dbReference>
<sequence>MPGADGMSSKFMKNAFVGWTFTAGLYYPPDFDASKLAPIKTLRVKGQSKEQVMNIRMMFPFTMICDTCSEYNYTGTKFTARVETIKQESYLGIKVYRFYGRCRHCWAEFTFKTDPKNSDYTMESGGKRTYEAWKDADMMESMIKAEKEKEAELDQMKALEQKSIDVQSEMQRLEDLDAIRTMNKRLGAREKTIEEALAMLFERDQKRAETQDDMFEEGDREQLAAFKDRGPGGAEAAEAGRGAGERSPPRSRHGRVRQRQGLRQLLGRRGRRPRGRRLRGRRLREQRFRGQRQRQRQRRLRRGRRRRRRLQRRRRRDRLRGRREGGGQREQGVRGGREVRHQAEGGRRRGRRRQEAPRGHGGRRRGARRGRAGARQLRQRLELTRTAPRPGSSAASSVSGAAEREALYHDTVCVQPVT</sequence>
<evidence type="ECO:0000256" key="9">
    <source>
        <dbReference type="SAM" id="Coils"/>
    </source>
</evidence>
<accession>A0ABN9Y9K3</accession>
<feature type="compositionally biased region" description="Basic residues" evidence="10">
    <location>
        <begin position="360"/>
        <end position="372"/>
    </location>
</feature>
<dbReference type="InterPro" id="IPR007590">
    <property type="entry name" value="Saf4/Yju2"/>
</dbReference>
<evidence type="ECO:0000256" key="10">
    <source>
        <dbReference type="SAM" id="MobiDB-lite"/>
    </source>
</evidence>
<reference evidence="11" key="1">
    <citation type="submission" date="2023-10" db="EMBL/GenBank/DDBJ databases">
        <authorList>
            <person name="Chen Y."/>
            <person name="Shah S."/>
            <person name="Dougan E. K."/>
            <person name="Thang M."/>
            <person name="Chan C."/>
        </authorList>
    </citation>
    <scope>NUCLEOTIDE SEQUENCE [LARGE SCALE GENOMIC DNA]</scope>
</reference>
<dbReference type="HAMAP" id="MF_03226">
    <property type="entry name" value="YJU2"/>
    <property type="match status" value="1"/>
</dbReference>
<feature type="binding site" evidence="8">
    <location>
        <position position="65"/>
    </location>
    <ligand>
        <name>Zn(2+)</name>
        <dbReference type="ChEBI" id="CHEBI:29105"/>
    </ligand>
</feature>
<feature type="binding site" evidence="8">
    <location>
        <position position="102"/>
    </location>
    <ligand>
        <name>Zn(2+)</name>
        <dbReference type="ChEBI" id="CHEBI:29105"/>
    </ligand>
</feature>
<proteinExistence type="inferred from homology"/>
<comment type="function">
    <text evidence="8">Part of the spliceosome which catalyzes two sequential transesterification reactions, first the excision of the non-coding intron from pre-mRNA and then the ligation of the coding exons to form the mature mRNA. Plays a role in stabilizing the structure of the spliceosome catalytic core and docking of the branch helix into the active site, producing 5'-exon and lariat intron-3'-intermediates.</text>
</comment>